<accession>A0ABR4ENQ1</accession>
<evidence type="ECO:0000313" key="3">
    <source>
        <dbReference type="Proteomes" id="UP001600888"/>
    </source>
</evidence>
<keyword evidence="3" id="KW-1185">Reference proteome</keyword>
<evidence type="ECO:0000313" key="2">
    <source>
        <dbReference type="EMBL" id="KAL2284058.1"/>
    </source>
</evidence>
<feature type="compositionally biased region" description="Acidic residues" evidence="1">
    <location>
        <begin position="210"/>
        <end position="228"/>
    </location>
</feature>
<organism evidence="2 3">
    <name type="scientific">Diaporthe vaccinii</name>
    <dbReference type="NCBI Taxonomy" id="105482"/>
    <lineage>
        <taxon>Eukaryota</taxon>
        <taxon>Fungi</taxon>
        <taxon>Dikarya</taxon>
        <taxon>Ascomycota</taxon>
        <taxon>Pezizomycotina</taxon>
        <taxon>Sordariomycetes</taxon>
        <taxon>Sordariomycetidae</taxon>
        <taxon>Diaporthales</taxon>
        <taxon>Diaporthaceae</taxon>
        <taxon>Diaporthe</taxon>
        <taxon>Diaporthe eres species complex</taxon>
    </lineage>
</organism>
<reference evidence="2 3" key="1">
    <citation type="submission" date="2024-03" db="EMBL/GenBank/DDBJ databases">
        <title>A high-quality draft genome sequence of Diaporthe vaccinii, a causative agent of upright dieback and viscid rot disease in cranberry plants.</title>
        <authorList>
            <person name="Sarrasin M."/>
            <person name="Lang B.F."/>
            <person name="Burger G."/>
        </authorList>
    </citation>
    <scope>NUCLEOTIDE SEQUENCE [LARGE SCALE GENOMIC DNA]</scope>
    <source>
        <strain evidence="2 3">IS7</strain>
    </source>
</reference>
<feature type="region of interest" description="Disordered" evidence="1">
    <location>
        <begin position="140"/>
        <end position="172"/>
    </location>
</feature>
<comment type="caution">
    <text evidence="2">The sequence shown here is derived from an EMBL/GenBank/DDBJ whole genome shotgun (WGS) entry which is preliminary data.</text>
</comment>
<protein>
    <submittedName>
        <fullName evidence="2">Uncharacterized protein</fullName>
    </submittedName>
</protein>
<proteinExistence type="predicted"/>
<dbReference type="EMBL" id="JBAWTH010000039">
    <property type="protein sequence ID" value="KAL2284058.1"/>
    <property type="molecule type" value="Genomic_DNA"/>
</dbReference>
<name>A0ABR4ENQ1_9PEZI</name>
<feature type="region of interest" description="Disordered" evidence="1">
    <location>
        <begin position="201"/>
        <end position="228"/>
    </location>
</feature>
<evidence type="ECO:0000256" key="1">
    <source>
        <dbReference type="SAM" id="MobiDB-lite"/>
    </source>
</evidence>
<gene>
    <name evidence="2" type="ORF">FJTKL_09266</name>
</gene>
<sequence length="228" mass="24172">MVSIIKQHRYSPIANEQHIFQDSALRVHSVYSHLPLHLGGCFAVADSAPVALAVPGWRRAKRVRLDVTNALSRLAGMPLDPGATSEAAVSLAVGVPVGCVADKGEEPQEGIGEVDPDGVLHTLHAAVALGVLIDVHLSKDSEQGDPQDEEDQVPRPHEPEAQDERHQVQHRCEGGQGADYLGVDPFAVDVCALLVGTAQVDSVQRAHGDSEDELDDVDGGEDEVGETG</sequence>
<feature type="compositionally biased region" description="Basic and acidic residues" evidence="1">
    <location>
        <begin position="152"/>
        <end position="172"/>
    </location>
</feature>
<dbReference type="Proteomes" id="UP001600888">
    <property type="component" value="Unassembled WGS sequence"/>
</dbReference>